<dbReference type="Proteomes" id="UP001177670">
    <property type="component" value="Unassembled WGS sequence"/>
</dbReference>
<evidence type="ECO:0000256" key="1">
    <source>
        <dbReference type="SAM" id="MobiDB-lite"/>
    </source>
</evidence>
<comment type="caution">
    <text evidence="2">The sequence shown here is derived from an EMBL/GenBank/DDBJ whole genome shotgun (WGS) entry which is preliminary data.</text>
</comment>
<evidence type="ECO:0000313" key="3">
    <source>
        <dbReference type="Proteomes" id="UP001177670"/>
    </source>
</evidence>
<dbReference type="EMBL" id="JAHYIQ010000001">
    <property type="protein sequence ID" value="KAK1136485.1"/>
    <property type="molecule type" value="Genomic_DNA"/>
</dbReference>
<evidence type="ECO:0000313" key="2">
    <source>
        <dbReference type="EMBL" id="KAK1136485.1"/>
    </source>
</evidence>
<organism evidence="2 3">
    <name type="scientific">Melipona bicolor</name>
    <dbReference type="NCBI Taxonomy" id="60889"/>
    <lineage>
        <taxon>Eukaryota</taxon>
        <taxon>Metazoa</taxon>
        <taxon>Ecdysozoa</taxon>
        <taxon>Arthropoda</taxon>
        <taxon>Hexapoda</taxon>
        <taxon>Insecta</taxon>
        <taxon>Pterygota</taxon>
        <taxon>Neoptera</taxon>
        <taxon>Endopterygota</taxon>
        <taxon>Hymenoptera</taxon>
        <taxon>Apocrita</taxon>
        <taxon>Aculeata</taxon>
        <taxon>Apoidea</taxon>
        <taxon>Anthophila</taxon>
        <taxon>Apidae</taxon>
        <taxon>Melipona</taxon>
    </lineage>
</organism>
<feature type="region of interest" description="Disordered" evidence="1">
    <location>
        <begin position="17"/>
        <end position="52"/>
    </location>
</feature>
<name>A0AA40GEX6_9HYME</name>
<dbReference type="AlphaFoldDB" id="A0AA40GEX6"/>
<gene>
    <name evidence="2" type="ORF">K0M31_001035</name>
</gene>
<proteinExistence type="predicted"/>
<reference evidence="2" key="1">
    <citation type="submission" date="2021-10" db="EMBL/GenBank/DDBJ databases">
        <title>Melipona bicolor Genome sequencing and assembly.</title>
        <authorList>
            <person name="Araujo N.S."/>
            <person name="Arias M.C."/>
        </authorList>
    </citation>
    <scope>NUCLEOTIDE SEQUENCE</scope>
    <source>
        <strain evidence="2">USP_2M_L1-L4_2017</strain>
        <tissue evidence="2">Whole body</tissue>
    </source>
</reference>
<keyword evidence="3" id="KW-1185">Reference proteome</keyword>
<protein>
    <submittedName>
        <fullName evidence="2">Uncharacterized protein</fullName>
    </submittedName>
</protein>
<accession>A0AA40GEX6</accession>
<sequence length="201" mass="23152">MRRQVARRPTEVCRFPREPVHCPQMPSTAQQLHRDTPGGSGPDPTHEGRGTHDELRYNTENKENARCTCPPQPILFSRSIESIVSSVKRDYTRGRVECSVLQARSFTTRDGGRIGFKPSVVWIRVFHKYFQVCSNLSGTVSERYFQTDEIESILQVDSNFLRDDFSVDVFRSCPSISKCCLYKFATTVTRRFLSDLQFFLL</sequence>